<organism evidence="1 2">
    <name type="scientific">Eumeta variegata</name>
    <name type="common">Bagworm moth</name>
    <name type="synonym">Eumeta japonica</name>
    <dbReference type="NCBI Taxonomy" id="151549"/>
    <lineage>
        <taxon>Eukaryota</taxon>
        <taxon>Metazoa</taxon>
        <taxon>Ecdysozoa</taxon>
        <taxon>Arthropoda</taxon>
        <taxon>Hexapoda</taxon>
        <taxon>Insecta</taxon>
        <taxon>Pterygota</taxon>
        <taxon>Neoptera</taxon>
        <taxon>Endopterygota</taxon>
        <taxon>Lepidoptera</taxon>
        <taxon>Glossata</taxon>
        <taxon>Ditrysia</taxon>
        <taxon>Tineoidea</taxon>
        <taxon>Psychidae</taxon>
        <taxon>Oiketicinae</taxon>
        <taxon>Eumeta</taxon>
    </lineage>
</organism>
<sequence>MNMSKLSHGTLYSYSKLERPKANEQSSVAQVPIKSLPQSMSVSSKTVSFLDIRCGEIISSAPRVGLSLKGPDGIMNLKALQKSSIRVPDALMPWYTHHSLGLSILLGAKVEGLRSYAPCADLARAAAPESMD</sequence>
<proteinExistence type="predicted"/>
<keyword evidence="2" id="KW-1185">Reference proteome</keyword>
<comment type="caution">
    <text evidence="1">The sequence shown here is derived from an EMBL/GenBank/DDBJ whole genome shotgun (WGS) entry which is preliminary data.</text>
</comment>
<dbReference type="AlphaFoldDB" id="A0A4C1VBN2"/>
<protein>
    <submittedName>
        <fullName evidence="1">Uncharacterized protein</fullName>
    </submittedName>
</protein>
<accession>A0A4C1VBN2</accession>
<reference evidence="1 2" key="1">
    <citation type="journal article" date="2019" name="Commun. Biol.">
        <title>The bagworm genome reveals a unique fibroin gene that provides high tensile strength.</title>
        <authorList>
            <person name="Kono N."/>
            <person name="Nakamura H."/>
            <person name="Ohtoshi R."/>
            <person name="Tomita M."/>
            <person name="Numata K."/>
            <person name="Arakawa K."/>
        </authorList>
    </citation>
    <scope>NUCLEOTIDE SEQUENCE [LARGE SCALE GENOMIC DNA]</scope>
</reference>
<name>A0A4C1VBN2_EUMVA</name>
<gene>
    <name evidence="1" type="ORF">EVAR_29163_1</name>
</gene>
<dbReference type="Proteomes" id="UP000299102">
    <property type="component" value="Unassembled WGS sequence"/>
</dbReference>
<evidence type="ECO:0000313" key="1">
    <source>
        <dbReference type="EMBL" id="GBP36033.1"/>
    </source>
</evidence>
<dbReference type="EMBL" id="BGZK01000313">
    <property type="protein sequence ID" value="GBP36033.1"/>
    <property type="molecule type" value="Genomic_DNA"/>
</dbReference>
<evidence type="ECO:0000313" key="2">
    <source>
        <dbReference type="Proteomes" id="UP000299102"/>
    </source>
</evidence>